<keyword evidence="6 16" id="KW-1003">Cell membrane</keyword>
<evidence type="ECO:0000256" key="12">
    <source>
        <dbReference type="ARBA" id="ARBA00023002"/>
    </source>
</evidence>
<keyword evidence="22" id="KW-1185">Reference proteome</keyword>
<sequence>MGKTKWLSRLKVLLTAAMTMVLLSGCSDKFIVLDPKGPVAETQQKLIIISVILCAIVVIPVLALLAFIVYRYRDTPDNKSPYKPDWHDSKLLETIWWGIPIIIIGILGAYTVRDTYALAKPKVAADTKPLVIQVTSLDWKWLFTYPDQKIATVNYVQIPAGVPVHFQMTSDAPMNSFWVPQLGGQAYTMPGMAMQLWLQADQPGEYYGTGANFSGKEFAHMRFQVEAKPQAEFNEWAKGIASGPNAALTKEGYQELAKPGSVEKPVFYSSYPPELFDEIVDKNGGSYMEHGGNPHKAGEPEAGKSEGTTGGGSNHDMSHMNMGK</sequence>
<dbReference type="GO" id="GO:0042773">
    <property type="term" value="P:ATP synthesis coupled electron transport"/>
    <property type="evidence" value="ECO:0007669"/>
    <property type="project" value="TreeGrafter"/>
</dbReference>
<comment type="function">
    <text evidence="16">Catalyzes quinol oxidation with the concomitant reduction of oxygen to water. Subunit II transfers the electrons from a quinol to the binuclear center of the catalytic subunit I.</text>
</comment>
<dbReference type="AlphaFoldDB" id="A0AA96RFD6"/>
<keyword evidence="10 16" id="KW-0249">Electron transport</keyword>
<protein>
    <recommendedName>
        <fullName evidence="4 16">Quinol oxidase subunit 2</fullName>
        <ecNumber evidence="16">1.10.3.-</ecNumber>
    </recommendedName>
</protein>
<dbReference type="GO" id="GO:0005886">
    <property type="term" value="C:plasma membrane"/>
    <property type="evidence" value="ECO:0007669"/>
    <property type="project" value="UniProtKB-SubCell"/>
</dbReference>
<keyword evidence="8 18" id="KW-0812">Transmembrane</keyword>
<dbReference type="InterPro" id="IPR045187">
    <property type="entry name" value="CcO_II"/>
</dbReference>
<evidence type="ECO:0000256" key="1">
    <source>
        <dbReference type="ARBA" id="ARBA00000725"/>
    </source>
</evidence>
<keyword evidence="15" id="KW-0449">Lipoprotein</keyword>
<accession>A0AA96RFD6</accession>
<keyword evidence="7 16" id="KW-0679">Respiratory chain</keyword>
<evidence type="ECO:0000256" key="14">
    <source>
        <dbReference type="ARBA" id="ARBA00023139"/>
    </source>
</evidence>
<evidence type="ECO:0000256" key="13">
    <source>
        <dbReference type="ARBA" id="ARBA00023136"/>
    </source>
</evidence>
<keyword evidence="9" id="KW-0732">Signal</keyword>
<dbReference type="PANTHER" id="PTHR22888:SF18">
    <property type="entry name" value="CYTOCHROME BO(3) UBIQUINOL OXIDASE SUBUNIT 2"/>
    <property type="match status" value="1"/>
</dbReference>
<evidence type="ECO:0000259" key="19">
    <source>
        <dbReference type="PROSITE" id="PS50857"/>
    </source>
</evidence>
<evidence type="ECO:0000256" key="4">
    <source>
        <dbReference type="ARBA" id="ARBA00016131"/>
    </source>
</evidence>
<evidence type="ECO:0000313" key="22">
    <source>
        <dbReference type="Proteomes" id="UP001305702"/>
    </source>
</evidence>
<dbReference type="InterPro" id="IPR006333">
    <property type="entry name" value="Cyt_o_ubiquinol_oxidase_su2"/>
</dbReference>
<evidence type="ECO:0000256" key="18">
    <source>
        <dbReference type="SAM" id="Phobius"/>
    </source>
</evidence>
<dbReference type="InterPro" id="IPR010514">
    <property type="entry name" value="COX_ARM"/>
</dbReference>
<keyword evidence="12 16" id="KW-0560">Oxidoreductase</keyword>
<dbReference type="Pfam" id="PF06481">
    <property type="entry name" value="COX_ARM"/>
    <property type="match status" value="1"/>
</dbReference>
<dbReference type="InterPro" id="IPR011759">
    <property type="entry name" value="Cyt_c_oxidase_su2_TM_dom"/>
</dbReference>
<dbReference type="InterPro" id="IPR036257">
    <property type="entry name" value="Cyt_c_oxidase_su2_TM_sf"/>
</dbReference>
<proteinExistence type="inferred from homology"/>
<feature type="domain" description="Cytochrome oxidase subunit II transmembrane region profile" evidence="20">
    <location>
        <begin position="24"/>
        <end position="122"/>
    </location>
</feature>
<dbReference type="InterPro" id="IPR034227">
    <property type="entry name" value="CuRO_UO_II"/>
</dbReference>
<feature type="transmembrane region" description="Helical" evidence="18">
    <location>
        <begin position="46"/>
        <end position="70"/>
    </location>
</feature>
<feature type="domain" description="Cytochrome oxidase subunit II copper A binding" evidence="19">
    <location>
        <begin position="127"/>
        <end position="239"/>
    </location>
</feature>
<evidence type="ECO:0000256" key="2">
    <source>
        <dbReference type="ARBA" id="ARBA00004651"/>
    </source>
</evidence>
<evidence type="ECO:0000256" key="5">
    <source>
        <dbReference type="ARBA" id="ARBA00022448"/>
    </source>
</evidence>
<evidence type="ECO:0000256" key="7">
    <source>
        <dbReference type="ARBA" id="ARBA00022660"/>
    </source>
</evidence>
<dbReference type="GO" id="GO:0004129">
    <property type="term" value="F:cytochrome-c oxidase activity"/>
    <property type="evidence" value="ECO:0007669"/>
    <property type="project" value="UniProtKB-UniRule"/>
</dbReference>
<evidence type="ECO:0000256" key="10">
    <source>
        <dbReference type="ARBA" id="ARBA00022982"/>
    </source>
</evidence>
<keyword evidence="14" id="KW-0564">Palmitate</keyword>
<dbReference type="EMBL" id="CP130318">
    <property type="protein sequence ID" value="WNQ11351.1"/>
    <property type="molecule type" value="Genomic_DNA"/>
</dbReference>
<dbReference type="PANTHER" id="PTHR22888">
    <property type="entry name" value="CYTOCHROME C OXIDASE, SUBUNIT II"/>
    <property type="match status" value="1"/>
</dbReference>
<keyword evidence="13 16" id="KW-0472">Membrane</keyword>
<keyword evidence="11 18" id="KW-1133">Transmembrane helix</keyword>
<dbReference type="PROSITE" id="PS50857">
    <property type="entry name" value="COX2_CUA"/>
    <property type="match status" value="1"/>
</dbReference>
<keyword evidence="5 16" id="KW-0813">Transport</keyword>
<evidence type="ECO:0000256" key="11">
    <source>
        <dbReference type="ARBA" id="ARBA00022989"/>
    </source>
</evidence>
<comment type="similarity">
    <text evidence="3 16">Belongs to the cytochrome c oxidase subunit 2 family.</text>
</comment>
<dbReference type="InterPro" id="IPR002429">
    <property type="entry name" value="CcO_II-like_C"/>
</dbReference>
<feature type="region of interest" description="Disordered" evidence="17">
    <location>
        <begin position="284"/>
        <end position="324"/>
    </location>
</feature>
<evidence type="ECO:0000256" key="3">
    <source>
        <dbReference type="ARBA" id="ARBA00007866"/>
    </source>
</evidence>
<evidence type="ECO:0000256" key="17">
    <source>
        <dbReference type="SAM" id="MobiDB-lite"/>
    </source>
</evidence>
<dbReference type="CDD" id="cd04212">
    <property type="entry name" value="CuRO_UO_II"/>
    <property type="match status" value="1"/>
</dbReference>
<dbReference type="GO" id="GO:0016682">
    <property type="term" value="F:oxidoreductase activity, acting on diphenols and related substances as donors, oxygen as acceptor"/>
    <property type="evidence" value="ECO:0007669"/>
    <property type="project" value="InterPro"/>
</dbReference>
<evidence type="ECO:0000259" key="20">
    <source>
        <dbReference type="PROSITE" id="PS50999"/>
    </source>
</evidence>
<dbReference type="PROSITE" id="PS51257">
    <property type="entry name" value="PROKAR_LIPOPROTEIN"/>
    <property type="match status" value="1"/>
</dbReference>
<dbReference type="PROSITE" id="PS50999">
    <property type="entry name" value="COX2_TM"/>
    <property type="match status" value="1"/>
</dbReference>
<dbReference type="EC" id="1.10.3.-" evidence="16"/>
<evidence type="ECO:0000313" key="21">
    <source>
        <dbReference type="EMBL" id="WNQ11351.1"/>
    </source>
</evidence>
<comment type="catalytic activity">
    <reaction evidence="1 16">
        <text>2 a quinol + O2 = 2 a quinone + 2 H2O</text>
        <dbReference type="Rhea" id="RHEA:55376"/>
        <dbReference type="ChEBI" id="CHEBI:15377"/>
        <dbReference type="ChEBI" id="CHEBI:15379"/>
        <dbReference type="ChEBI" id="CHEBI:24646"/>
        <dbReference type="ChEBI" id="CHEBI:132124"/>
    </reaction>
</comment>
<dbReference type="RefSeq" id="WP_315605127.1">
    <property type="nucleotide sequence ID" value="NZ_CP130318.1"/>
</dbReference>
<dbReference type="GO" id="GO:0009486">
    <property type="term" value="F:cytochrome bo3 ubiquinol oxidase activity"/>
    <property type="evidence" value="ECO:0007669"/>
    <property type="project" value="InterPro"/>
</dbReference>
<evidence type="ECO:0000256" key="15">
    <source>
        <dbReference type="ARBA" id="ARBA00023288"/>
    </source>
</evidence>
<reference evidence="21 22" key="1">
    <citation type="submission" date="2022-02" db="EMBL/GenBank/DDBJ databases">
        <title>Paenibacillus sp. MBLB1776 Whole Genome Shotgun Sequencing.</title>
        <authorList>
            <person name="Hwang C.Y."/>
            <person name="Cho E.-S."/>
            <person name="Seo M.-J."/>
        </authorList>
    </citation>
    <scope>NUCLEOTIDE SEQUENCE [LARGE SCALE GENOMIC DNA]</scope>
    <source>
        <strain evidence="21 22">MBLB1776</strain>
    </source>
</reference>
<gene>
    <name evidence="21" type="primary">qoxA</name>
    <name evidence="21" type="ORF">MJA45_27765</name>
</gene>
<dbReference type="InterPro" id="IPR006332">
    <property type="entry name" value="QoxA"/>
</dbReference>
<dbReference type="NCBIfam" id="TIGR01432">
    <property type="entry name" value="QOXA"/>
    <property type="match status" value="1"/>
</dbReference>
<dbReference type="PIRSF" id="PIRSF000292">
    <property type="entry name" value="Ubi_od_II"/>
    <property type="match status" value="1"/>
</dbReference>
<name>A0AA96RFD6_9BACL</name>
<organism evidence="21 22">
    <name type="scientific">Paenibacillus aurantius</name>
    <dbReference type="NCBI Taxonomy" id="2918900"/>
    <lineage>
        <taxon>Bacteria</taxon>
        <taxon>Bacillati</taxon>
        <taxon>Bacillota</taxon>
        <taxon>Bacilli</taxon>
        <taxon>Bacillales</taxon>
        <taxon>Paenibacillaceae</taxon>
        <taxon>Paenibacillus</taxon>
    </lineage>
</organism>
<dbReference type="SUPFAM" id="SSF81464">
    <property type="entry name" value="Cytochrome c oxidase subunit II-like, transmembrane region"/>
    <property type="match status" value="1"/>
</dbReference>
<dbReference type="Gene3D" id="2.60.40.420">
    <property type="entry name" value="Cupredoxins - blue copper proteins"/>
    <property type="match status" value="1"/>
</dbReference>
<evidence type="ECO:0000256" key="16">
    <source>
        <dbReference type="PIRNR" id="PIRNR000292"/>
    </source>
</evidence>
<dbReference type="GO" id="GO:0005507">
    <property type="term" value="F:copper ion binding"/>
    <property type="evidence" value="ECO:0007669"/>
    <property type="project" value="InterPro"/>
</dbReference>
<dbReference type="Pfam" id="PF00116">
    <property type="entry name" value="COX2"/>
    <property type="match status" value="1"/>
</dbReference>
<dbReference type="SUPFAM" id="SSF49503">
    <property type="entry name" value="Cupredoxins"/>
    <property type="match status" value="1"/>
</dbReference>
<comment type="subcellular location">
    <subcellularLocation>
        <location evidence="2">Cell membrane</location>
        <topology evidence="2">Multi-pass membrane protein</topology>
    </subcellularLocation>
</comment>
<dbReference type="Proteomes" id="UP001305702">
    <property type="component" value="Chromosome"/>
</dbReference>
<evidence type="ECO:0000256" key="6">
    <source>
        <dbReference type="ARBA" id="ARBA00022475"/>
    </source>
</evidence>
<evidence type="ECO:0000256" key="8">
    <source>
        <dbReference type="ARBA" id="ARBA00022692"/>
    </source>
</evidence>
<dbReference type="KEGG" id="paun:MJA45_27765"/>
<evidence type="ECO:0000256" key="9">
    <source>
        <dbReference type="ARBA" id="ARBA00022729"/>
    </source>
</evidence>
<dbReference type="InterPro" id="IPR008972">
    <property type="entry name" value="Cupredoxin"/>
</dbReference>
<feature type="transmembrane region" description="Helical" evidence="18">
    <location>
        <begin position="91"/>
        <end position="112"/>
    </location>
</feature>
<dbReference type="Gene3D" id="1.10.287.90">
    <property type="match status" value="1"/>
</dbReference>